<dbReference type="CDD" id="cd11613">
    <property type="entry name" value="SAF_AH_GD"/>
    <property type="match status" value="1"/>
</dbReference>
<dbReference type="PANTHER" id="PTHR30536">
    <property type="entry name" value="ALTRONATE/GALACTARATE DEHYDRATASE"/>
    <property type="match status" value="1"/>
</dbReference>
<dbReference type="Proteomes" id="UP000000445">
    <property type="component" value="Chromosome"/>
</dbReference>
<evidence type="ECO:0000259" key="2">
    <source>
        <dbReference type="SMART" id="SM00858"/>
    </source>
</evidence>
<dbReference type="eggNOG" id="COG2721">
    <property type="taxonomic scope" value="Bacteria"/>
</dbReference>
<protein>
    <recommendedName>
        <fullName evidence="2">SAF domain-containing protein</fullName>
    </recommendedName>
</protein>
<name>B9K9T8_THENN</name>
<dbReference type="Gene3D" id="2.30.130.110">
    <property type="match status" value="1"/>
</dbReference>
<dbReference type="RefSeq" id="WP_015920009.1">
    <property type="nucleotide sequence ID" value="NC_011978.1"/>
</dbReference>
<dbReference type="InterPro" id="IPR013974">
    <property type="entry name" value="SAF"/>
</dbReference>
<dbReference type="SMART" id="SM00858">
    <property type="entry name" value="SAF"/>
    <property type="match status" value="1"/>
</dbReference>
<evidence type="ECO:0000313" key="3">
    <source>
        <dbReference type="EMBL" id="ACM23721.1"/>
    </source>
</evidence>
<proteinExistence type="predicted"/>
<dbReference type="InterPro" id="IPR044144">
    <property type="entry name" value="SAF_UxaA/GarD"/>
</dbReference>
<dbReference type="KEGG" id="tna:CTN_1545"/>
<dbReference type="EMBL" id="CP000916">
    <property type="protein sequence ID" value="ACM23721.1"/>
    <property type="molecule type" value="Genomic_DNA"/>
</dbReference>
<dbReference type="Pfam" id="PF08666">
    <property type="entry name" value="SAF"/>
    <property type="match status" value="1"/>
</dbReference>
<sequence>MKVDFLVHKAGDDVGVAVRDISKGEKIKGKTLEGEIFYELEAKEDIPLGHKIALRDIKEGEKVKEYGEIIGRATKDISKGSHVHVHNIRSLRWG</sequence>
<evidence type="ECO:0000256" key="1">
    <source>
        <dbReference type="ARBA" id="ARBA00023239"/>
    </source>
</evidence>
<feature type="domain" description="SAF" evidence="2">
    <location>
        <begin position="12"/>
        <end position="89"/>
    </location>
</feature>
<organism evidence="3 4">
    <name type="scientific">Thermotoga neapolitana (strain ATCC 49049 / DSM 4359 / NBRC 107923 / NS-E)</name>
    <dbReference type="NCBI Taxonomy" id="309803"/>
    <lineage>
        <taxon>Bacteria</taxon>
        <taxon>Thermotogati</taxon>
        <taxon>Thermotogota</taxon>
        <taxon>Thermotogae</taxon>
        <taxon>Thermotogales</taxon>
        <taxon>Thermotogaceae</taxon>
        <taxon>Thermotoga</taxon>
    </lineage>
</organism>
<dbReference type="PANTHER" id="PTHR30536:SF5">
    <property type="entry name" value="ALTRONATE DEHYDRATASE"/>
    <property type="match status" value="1"/>
</dbReference>
<keyword evidence="4" id="KW-1185">Reference proteome</keyword>
<reference evidence="3 4" key="1">
    <citation type="journal article" date="2009" name="Biosci. Biotechnol. Biochem.">
        <title>WeGAS: a web-based microbial genome annotation system.</title>
        <authorList>
            <person name="Lee D."/>
            <person name="Seo H."/>
            <person name="Park C."/>
            <person name="Park K."/>
        </authorList>
    </citation>
    <scope>NUCLEOTIDE SEQUENCE [LARGE SCALE GENOMIC DNA]</scope>
    <source>
        <strain evidence="4">ATCC 49049 / DSM 4359 / NBRC 107923 / NS-E</strain>
    </source>
</reference>
<dbReference type="GO" id="GO:0016829">
    <property type="term" value="F:lyase activity"/>
    <property type="evidence" value="ECO:0007669"/>
    <property type="project" value="UniProtKB-KW"/>
</dbReference>
<dbReference type="InterPro" id="IPR052172">
    <property type="entry name" value="UxaA_altronate/galactarate_dh"/>
</dbReference>
<dbReference type="AlphaFoldDB" id="B9K9T8"/>
<gene>
    <name evidence="3" type="ordered locus">CTN_1545</name>
</gene>
<dbReference type="STRING" id="309803.CTN_1545"/>
<dbReference type="GO" id="GO:0019698">
    <property type="term" value="P:D-galacturonate catabolic process"/>
    <property type="evidence" value="ECO:0007669"/>
    <property type="project" value="TreeGrafter"/>
</dbReference>
<evidence type="ECO:0000313" key="4">
    <source>
        <dbReference type="Proteomes" id="UP000000445"/>
    </source>
</evidence>
<dbReference type="HOGENOM" id="CLU_084161_2_0_0"/>
<accession>B9K9T8</accession>
<keyword evidence="1" id="KW-0456">Lyase</keyword>